<evidence type="ECO:0000313" key="3">
    <source>
        <dbReference type="EMBL" id="MBB6164789.1"/>
    </source>
</evidence>
<dbReference type="InterPro" id="IPR051543">
    <property type="entry name" value="Serine_Peptidase_S9A"/>
</dbReference>
<keyword evidence="3" id="KW-0378">Hydrolase</keyword>
<dbReference type="PANTHER" id="PTHR11757:SF19">
    <property type="entry name" value="PROLYL ENDOPEPTIDASE-LIKE"/>
    <property type="match status" value="1"/>
</dbReference>
<proteinExistence type="inferred from homology"/>
<dbReference type="InterPro" id="IPR001375">
    <property type="entry name" value="Peptidase_S9_cat"/>
</dbReference>
<dbReference type="GO" id="GO:0006508">
    <property type="term" value="P:proteolysis"/>
    <property type="evidence" value="ECO:0007669"/>
    <property type="project" value="InterPro"/>
</dbReference>
<dbReference type="AlphaFoldDB" id="A0A7W9YA43"/>
<comment type="caution">
    <text evidence="3">The sequence shown here is derived from an EMBL/GenBank/DDBJ whole genome shotgun (WGS) entry which is preliminary data.</text>
</comment>
<name>A0A7W9YA43_9HYPH</name>
<dbReference type="Pfam" id="PF00326">
    <property type="entry name" value="Peptidase_S9"/>
    <property type="match status" value="1"/>
</dbReference>
<sequence>MRGAGAAEAGRIVIQGVSFGGTIAALAMCRDPDLFAAAIIDCAVLDLPFQMRNNPLAWAMVTDKVEQYFGAASGTDAEALLEYSPLDQVEGAHGSFFLTASVSDPIVSVEQTRQYESALRSAGRNVVTRYFEGEGPGYTKWQTRLARARSTIVSPCSKCLIERLIVMPSLHLQSYIATARNLASASLPKTVRLI</sequence>
<gene>
    <name evidence="3" type="ORF">HNQ72_004634</name>
</gene>
<dbReference type="PANTHER" id="PTHR11757">
    <property type="entry name" value="PROTEASE FAMILY S9A OLIGOPEPTIDASE"/>
    <property type="match status" value="1"/>
</dbReference>
<evidence type="ECO:0000313" key="4">
    <source>
        <dbReference type="Proteomes" id="UP000547879"/>
    </source>
</evidence>
<dbReference type="EMBL" id="JACHEG010000006">
    <property type="protein sequence ID" value="MBB6164789.1"/>
    <property type="molecule type" value="Genomic_DNA"/>
</dbReference>
<keyword evidence="3" id="KW-0645">Protease</keyword>
<accession>A0A7W9YA43</accession>
<dbReference type="Gene3D" id="3.40.50.1820">
    <property type="entry name" value="alpha/beta hydrolase"/>
    <property type="match status" value="1"/>
</dbReference>
<feature type="domain" description="Peptidase S9 prolyl oligopeptidase catalytic" evidence="2">
    <location>
        <begin position="7"/>
        <end position="146"/>
    </location>
</feature>
<protein>
    <submittedName>
        <fullName evidence="3">Dipeptidyl aminopeptidase/acylaminoacyl peptidase</fullName>
    </submittedName>
</protein>
<reference evidence="3 4" key="1">
    <citation type="submission" date="2020-08" db="EMBL/GenBank/DDBJ databases">
        <title>Genomic Encyclopedia of Type Strains, Phase IV (KMG-IV): sequencing the most valuable type-strain genomes for metagenomic binning, comparative biology and taxonomic classification.</title>
        <authorList>
            <person name="Goeker M."/>
        </authorList>
    </citation>
    <scope>NUCLEOTIDE SEQUENCE [LARGE SCALE GENOMIC DNA]</scope>
    <source>
        <strain evidence="3 4">DSM 100734</strain>
    </source>
</reference>
<evidence type="ECO:0000256" key="1">
    <source>
        <dbReference type="ARBA" id="ARBA00005228"/>
    </source>
</evidence>
<comment type="similarity">
    <text evidence="1">Belongs to the peptidase S9A family.</text>
</comment>
<keyword evidence="4" id="KW-1185">Reference proteome</keyword>
<keyword evidence="3" id="KW-0031">Aminopeptidase</keyword>
<dbReference type="Proteomes" id="UP000547879">
    <property type="component" value="Unassembled WGS sequence"/>
</dbReference>
<organism evidence="3 4">
    <name type="scientific">Rhizobium wenxiniae</name>
    <dbReference type="NCBI Taxonomy" id="1737357"/>
    <lineage>
        <taxon>Bacteria</taxon>
        <taxon>Pseudomonadati</taxon>
        <taxon>Pseudomonadota</taxon>
        <taxon>Alphaproteobacteria</taxon>
        <taxon>Hyphomicrobiales</taxon>
        <taxon>Rhizobiaceae</taxon>
        <taxon>Rhizobium/Agrobacterium group</taxon>
        <taxon>Rhizobium</taxon>
    </lineage>
</organism>
<dbReference type="SUPFAM" id="SSF53474">
    <property type="entry name" value="alpha/beta-Hydrolases"/>
    <property type="match status" value="1"/>
</dbReference>
<dbReference type="GO" id="GO:0008236">
    <property type="term" value="F:serine-type peptidase activity"/>
    <property type="evidence" value="ECO:0007669"/>
    <property type="project" value="InterPro"/>
</dbReference>
<evidence type="ECO:0000259" key="2">
    <source>
        <dbReference type="Pfam" id="PF00326"/>
    </source>
</evidence>
<dbReference type="GO" id="GO:0004177">
    <property type="term" value="F:aminopeptidase activity"/>
    <property type="evidence" value="ECO:0007669"/>
    <property type="project" value="UniProtKB-KW"/>
</dbReference>
<dbReference type="InterPro" id="IPR029058">
    <property type="entry name" value="AB_hydrolase_fold"/>
</dbReference>